<name>A0ABD2YV25_9GENT</name>
<protein>
    <submittedName>
        <fullName evidence="2">Uncharacterized protein</fullName>
    </submittedName>
</protein>
<comment type="caution">
    <text evidence="2">The sequence shown here is derived from an EMBL/GenBank/DDBJ whole genome shotgun (WGS) entry which is preliminary data.</text>
</comment>
<feature type="region of interest" description="Disordered" evidence="1">
    <location>
        <begin position="1"/>
        <end position="56"/>
    </location>
</feature>
<dbReference type="Proteomes" id="UP001630127">
    <property type="component" value="Unassembled WGS sequence"/>
</dbReference>
<dbReference type="EMBL" id="JBJUIK010000012">
    <property type="protein sequence ID" value="KAL3509672.1"/>
    <property type="molecule type" value="Genomic_DNA"/>
</dbReference>
<proteinExistence type="predicted"/>
<gene>
    <name evidence="2" type="ORF">ACH5RR_029073</name>
</gene>
<keyword evidence="3" id="KW-1185">Reference proteome</keyword>
<organism evidence="2 3">
    <name type="scientific">Cinchona calisaya</name>
    <dbReference type="NCBI Taxonomy" id="153742"/>
    <lineage>
        <taxon>Eukaryota</taxon>
        <taxon>Viridiplantae</taxon>
        <taxon>Streptophyta</taxon>
        <taxon>Embryophyta</taxon>
        <taxon>Tracheophyta</taxon>
        <taxon>Spermatophyta</taxon>
        <taxon>Magnoliopsida</taxon>
        <taxon>eudicotyledons</taxon>
        <taxon>Gunneridae</taxon>
        <taxon>Pentapetalae</taxon>
        <taxon>asterids</taxon>
        <taxon>lamiids</taxon>
        <taxon>Gentianales</taxon>
        <taxon>Rubiaceae</taxon>
        <taxon>Cinchonoideae</taxon>
        <taxon>Cinchoneae</taxon>
        <taxon>Cinchona</taxon>
    </lineage>
</organism>
<evidence type="ECO:0000313" key="3">
    <source>
        <dbReference type="Proteomes" id="UP001630127"/>
    </source>
</evidence>
<reference evidence="2 3" key="1">
    <citation type="submission" date="2024-11" db="EMBL/GenBank/DDBJ databases">
        <title>A near-complete genome assembly of Cinchona calisaya.</title>
        <authorList>
            <person name="Lian D.C."/>
            <person name="Zhao X.W."/>
            <person name="Wei L."/>
        </authorList>
    </citation>
    <scope>NUCLEOTIDE SEQUENCE [LARGE SCALE GENOMIC DNA]</scope>
    <source>
        <tissue evidence="2">Nenye</tissue>
    </source>
</reference>
<evidence type="ECO:0000256" key="1">
    <source>
        <dbReference type="SAM" id="MobiDB-lite"/>
    </source>
</evidence>
<evidence type="ECO:0000313" key="2">
    <source>
        <dbReference type="EMBL" id="KAL3509672.1"/>
    </source>
</evidence>
<dbReference type="AlphaFoldDB" id="A0ABD2YV25"/>
<accession>A0ABD2YV25</accession>
<sequence length="130" mass="15153">MGFGGEGKEKGRGKMVWRQEKGMRRSKSREGGGGKEDRRRLDLKNKEREKRKVGGRDREGEIWIVDRKKWKVHAKKRKRLITGGVHRREGQIGVKGGMRNEVDQREDKRWIYDEVAMEVPVANALESVQQ</sequence>